<comment type="caution">
    <text evidence="2">The sequence shown here is derived from an EMBL/GenBank/DDBJ whole genome shotgun (WGS) entry which is preliminary data.</text>
</comment>
<dbReference type="RefSeq" id="WP_264321013.1">
    <property type="nucleotide sequence ID" value="NZ_JADEXN010000116.1"/>
</dbReference>
<keyword evidence="1" id="KW-0472">Membrane</keyword>
<dbReference type="Proteomes" id="UP000621799">
    <property type="component" value="Unassembled WGS sequence"/>
</dbReference>
<protein>
    <submittedName>
        <fullName evidence="2">Uncharacterized protein</fullName>
    </submittedName>
</protein>
<evidence type="ECO:0000256" key="1">
    <source>
        <dbReference type="SAM" id="Phobius"/>
    </source>
</evidence>
<gene>
    <name evidence="2" type="ORF">IQ235_08265</name>
</gene>
<keyword evidence="3" id="KW-1185">Reference proteome</keyword>
<dbReference type="EMBL" id="JADEXN010000116">
    <property type="protein sequence ID" value="MBE9040771.1"/>
    <property type="molecule type" value="Genomic_DNA"/>
</dbReference>
<feature type="transmembrane region" description="Helical" evidence="1">
    <location>
        <begin position="17"/>
        <end position="34"/>
    </location>
</feature>
<evidence type="ECO:0000313" key="3">
    <source>
        <dbReference type="Proteomes" id="UP000621799"/>
    </source>
</evidence>
<evidence type="ECO:0000313" key="2">
    <source>
        <dbReference type="EMBL" id="MBE9040771.1"/>
    </source>
</evidence>
<sequence length="119" mass="13807">MKDLPPERRDDFKRLEVFIYLIPVFGFLPAWWTLYRGEASAATRSACRLTVTLALIWLSGYILLGMSARSAEFPVLPLEIANSVWTTTYFLVNFGLMVRLWQRKPLWLPGFEKIGKRLP</sequence>
<keyword evidence="1" id="KW-0812">Transmembrane</keyword>
<reference evidence="2" key="1">
    <citation type="submission" date="2020-10" db="EMBL/GenBank/DDBJ databases">
        <authorList>
            <person name="Castelo-Branco R."/>
            <person name="Eusebio N."/>
            <person name="Adriana R."/>
            <person name="Vieira A."/>
            <person name="Brugerolle De Fraissinette N."/>
            <person name="Rezende De Castro R."/>
            <person name="Schneider M.P."/>
            <person name="Vasconcelos V."/>
            <person name="Leao P.N."/>
        </authorList>
    </citation>
    <scope>NUCLEOTIDE SEQUENCE</scope>
    <source>
        <strain evidence="2">LEGE 11467</strain>
    </source>
</reference>
<organism evidence="2 3">
    <name type="scientific">Zarconia navalis LEGE 11467</name>
    <dbReference type="NCBI Taxonomy" id="1828826"/>
    <lineage>
        <taxon>Bacteria</taxon>
        <taxon>Bacillati</taxon>
        <taxon>Cyanobacteriota</taxon>
        <taxon>Cyanophyceae</taxon>
        <taxon>Oscillatoriophycideae</taxon>
        <taxon>Oscillatoriales</taxon>
        <taxon>Oscillatoriales incertae sedis</taxon>
        <taxon>Zarconia</taxon>
        <taxon>Zarconia navalis</taxon>
    </lineage>
</organism>
<keyword evidence="1" id="KW-1133">Transmembrane helix</keyword>
<feature type="transmembrane region" description="Helical" evidence="1">
    <location>
        <begin position="84"/>
        <end position="101"/>
    </location>
</feature>
<proteinExistence type="predicted"/>
<accession>A0A928VYS6</accession>
<feature type="transmembrane region" description="Helical" evidence="1">
    <location>
        <begin position="46"/>
        <end position="64"/>
    </location>
</feature>
<dbReference type="AlphaFoldDB" id="A0A928VYS6"/>
<name>A0A928VYS6_9CYAN</name>